<dbReference type="GO" id="GO:0008097">
    <property type="term" value="F:5S rRNA binding"/>
    <property type="evidence" value="ECO:0007669"/>
    <property type="project" value="InterPro"/>
</dbReference>
<dbReference type="GO" id="GO:0006412">
    <property type="term" value="P:translation"/>
    <property type="evidence" value="ECO:0007669"/>
    <property type="project" value="UniProtKB-UniRule"/>
</dbReference>
<evidence type="ECO:0000256" key="3">
    <source>
        <dbReference type="ARBA" id="ARBA00022980"/>
    </source>
</evidence>
<dbReference type="HAMAP" id="MF_01334">
    <property type="entry name" value="Ribosomal_bL25_CTC"/>
    <property type="match status" value="1"/>
</dbReference>
<dbReference type="InterPro" id="IPR020930">
    <property type="entry name" value="Ribosomal_uL5_bac-type"/>
</dbReference>
<evidence type="ECO:0000259" key="7">
    <source>
        <dbReference type="Pfam" id="PF01386"/>
    </source>
</evidence>
<dbReference type="RefSeq" id="WP_169417399.1">
    <property type="nucleotide sequence ID" value="NZ_JABBFX010000001.1"/>
</dbReference>
<dbReference type="NCBIfam" id="NF004130">
    <property type="entry name" value="PRK05618.1-5"/>
    <property type="match status" value="1"/>
</dbReference>
<evidence type="ECO:0000256" key="5">
    <source>
        <dbReference type="HAMAP-Rule" id="MF_01334"/>
    </source>
</evidence>
<comment type="similarity">
    <text evidence="5">Belongs to the bacterial ribosomal protein bL25 family. CTC subfamily.</text>
</comment>
<protein>
    <recommendedName>
        <fullName evidence="5">Large ribosomal subunit protein bL25</fullName>
    </recommendedName>
    <alternativeName>
        <fullName evidence="5">General stress protein CTC</fullName>
    </alternativeName>
</protein>
<comment type="function">
    <text evidence="5">This is one of the proteins that binds to the 5S RNA in the ribosome where it forms part of the central protuberance.</text>
</comment>
<dbReference type="InterPro" id="IPR020055">
    <property type="entry name" value="Ribosomal_bL25_short"/>
</dbReference>
<dbReference type="SUPFAM" id="SSF50715">
    <property type="entry name" value="Ribosomal protein L25-like"/>
    <property type="match status" value="1"/>
</dbReference>
<feature type="compositionally biased region" description="Low complexity" evidence="6">
    <location>
        <begin position="190"/>
        <end position="212"/>
    </location>
</feature>
<dbReference type="InterPro" id="IPR020057">
    <property type="entry name" value="Ribosomal_bL25_b-dom"/>
</dbReference>
<evidence type="ECO:0000313" key="10">
    <source>
        <dbReference type="Proteomes" id="UP000541185"/>
    </source>
</evidence>
<comment type="subunit">
    <text evidence="5">Part of the 50S ribosomal subunit; part of the 5S rRNA/L5/L18/L25 subcomplex. Contacts the 5S rRNA. Binds to the 5S rRNA independently of L5 and L18.</text>
</comment>
<keyword evidence="2 5" id="KW-0694">RNA-binding</keyword>
<dbReference type="HAMAP" id="MF_01336">
    <property type="entry name" value="Ribosomal_bL25"/>
    <property type="match status" value="1"/>
</dbReference>
<evidence type="ECO:0000256" key="2">
    <source>
        <dbReference type="ARBA" id="ARBA00022884"/>
    </source>
</evidence>
<proteinExistence type="inferred from homology"/>
<dbReference type="Gene3D" id="2.170.120.20">
    <property type="entry name" value="Ribosomal protein L25, beta domain"/>
    <property type="match status" value="1"/>
</dbReference>
<dbReference type="CDD" id="cd00495">
    <property type="entry name" value="Ribosomal_L25_TL5_CTC"/>
    <property type="match status" value="1"/>
</dbReference>
<evidence type="ECO:0000256" key="4">
    <source>
        <dbReference type="ARBA" id="ARBA00023274"/>
    </source>
</evidence>
<dbReference type="InterPro" id="IPR020056">
    <property type="entry name" value="Rbsml_bL25/Gln-tRNA_synth_N"/>
</dbReference>
<keyword evidence="3 5" id="KW-0689">Ribosomal protein</keyword>
<reference evidence="9 10" key="1">
    <citation type="submission" date="2020-04" db="EMBL/GenBank/DDBJ databases">
        <title>Ramlibacter sp. G-1-2-2 isolated from soil.</title>
        <authorList>
            <person name="Dahal R.H."/>
        </authorList>
    </citation>
    <scope>NUCLEOTIDE SEQUENCE [LARGE SCALE GENOMIC DNA]</scope>
    <source>
        <strain evidence="9 10">G-1-2-2</strain>
    </source>
</reference>
<evidence type="ECO:0000256" key="6">
    <source>
        <dbReference type="SAM" id="MobiDB-lite"/>
    </source>
</evidence>
<dbReference type="Pfam" id="PF01386">
    <property type="entry name" value="Ribosomal_L25p"/>
    <property type="match status" value="1"/>
</dbReference>
<feature type="domain" description="Large ribosomal subunit protein bL25 L25" evidence="7">
    <location>
        <begin position="5"/>
        <end position="90"/>
    </location>
</feature>
<comment type="caution">
    <text evidence="9">The sequence shown here is derived from an EMBL/GenBank/DDBJ whole genome shotgun (WGS) entry which is preliminary data.</text>
</comment>
<name>A0A848H0L6_9BURK</name>
<evidence type="ECO:0000313" key="9">
    <source>
        <dbReference type="EMBL" id="NML43172.1"/>
    </source>
</evidence>
<feature type="domain" description="Large ribosomal subunit protein bL25 beta" evidence="8">
    <location>
        <begin position="99"/>
        <end position="185"/>
    </location>
</feature>
<dbReference type="EMBL" id="JABBFX010000001">
    <property type="protein sequence ID" value="NML43172.1"/>
    <property type="molecule type" value="Genomic_DNA"/>
</dbReference>
<dbReference type="GO" id="GO:0022625">
    <property type="term" value="C:cytosolic large ribosomal subunit"/>
    <property type="evidence" value="ECO:0007669"/>
    <property type="project" value="TreeGrafter"/>
</dbReference>
<dbReference type="Proteomes" id="UP000541185">
    <property type="component" value="Unassembled WGS sequence"/>
</dbReference>
<gene>
    <name evidence="5" type="primary">rplY</name>
    <name evidence="5" type="synonym">ctc</name>
    <name evidence="9" type="ORF">HHL11_05370</name>
</gene>
<dbReference type="GO" id="GO:0003735">
    <property type="term" value="F:structural constituent of ribosome"/>
    <property type="evidence" value="ECO:0007669"/>
    <property type="project" value="InterPro"/>
</dbReference>
<dbReference type="PANTHER" id="PTHR33284:SF1">
    <property type="entry name" value="RIBOSOMAL PROTEIN L25_GLN-TRNA SYNTHETASE, ANTI-CODON-BINDING DOMAIN-CONTAINING PROTEIN"/>
    <property type="match status" value="1"/>
</dbReference>
<accession>A0A848H0L6</accession>
<dbReference type="InterPro" id="IPR037121">
    <property type="entry name" value="Ribosomal_bL25_C"/>
</dbReference>
<sequence>MKFVAFERAKQGTGASRRLRNVGKTPGIVYGGEGQPQLIELDHNALWHALKKEAFHSTILEMDLGGKTAKVLLRDVQYHPFRQQVQHIDFQRVDANTRMHMKVPLHFKGAEESDAVKLDHCLVNPVMTELDVSCLPAELPEFIEIDLSGLKKGTTLTLKDIKLPKGVKAVTHGKPNPVVVSVVTPAAEESAEAAAAGAEGAAAAAPAAAPAKGGKDAKPAAKAPAKK</sequence>
<evidence type="ECO:0000256" key="1">
    <source>
        <dbReference type="ARBA" id="ARBA00022730"/>
    </source>
</evidence>
<dbReference type="InterPro" id="IPR011035">
    <property type="entry name" value="Ribosomal_bL25/Gln-tRNA_synth"/>
</dbReference>
<dbReference type="Gene3D" id="2.40.240.10">
    <property type="entry name" value="Ribosomal Protein L25, Chain P"/>
    <property type="match status" value="1"/>
</dbReference>
<feature type="region of interest" description="Disordered" evidence="6">
    <location>
        <begin position="190"/>
        <end position="227"/>
    </location>
</feature>
<keyword evidence="10" id="KW-1185">Reference proteome</keyword>
<dbReference type="InterPro" id="IPR001021">
    <property type="entry name" value="Ribosomal_bL25_long"/>
</dbReference>
<dbReference type="InterPro" id="IPR029751">
    <property type="entry name" value="Ribosomal_L25_dom"/>
</dbReference>
<evidence type="ECO:0000259" key="8">
    <source>
        <dbReference type="Pfam" id="PF14693"/>
    </source>
</evidence>
<keyword evidence="4 5" id="KW-0687">Ribonucleoprotein</keyword>
<dbReference type="NCBIfam" id="NF004128">
    <property type="entry name" value="PRK05618.1-2"/>
    <property type="match status" value="1"/>
</dbReference>
<keyword evidence="1 5" id="KW-0699">rRNA-binding</keyword>
<dbReference type="PANTHER" id="PTHR33284">
    <property type="entry name" value="RIBOSOMAL PROTEIN L25/GLN-TRNA SYNTHETASE, ANTI-CODON-BINDING DOMAIN-CONTAINING PROTEIN"/>
    <property type="match status" value="1"/>
</dbReference>
<organism evidence="9 10">
    <name type="scientific">Ramlibacter agri</name>
    <dbReference type="NCBI Taxonomy" id="2728837"/>
    <lineage>
        <taxon>Bacteria</taxon>
        <taxon>Pseudomonadati</taxon>
        <taxon>Pseudomonadota</taxon>
        <taxon>Betaproteobacteria</taxon>
        <taxon>Burkholderiales</taxon>
        <taxon>Comamonadaceae</taxon>
        <taxon>Ramlibacter</taxon>
    </lineage>
</organism>
<dbReference type="Pfam" id="PF14693">
    <property type="entry name" value="Ribosomal_TL5_C"/>
    <property type="match status" value="1"/>
</dbReference>
<dbReference type="AlphaFoldDB" id="A0A848H0L6"/>
<dbReference type="NCBIfam" id="TIGR00731">
    <property type="entry name" value="bL25_bact_ctc"/>
    <property type="match status" value="1"/>
</dbReference>
<dbReference type="NCBIfam" id="NF004612">
    <property type="entry name" value="PRK05943.1"/>
    <property type="match status" value="1"/>
</dbReference>